<evidence type="ECO:0000256" key="1">
    <source>
        <dbReference type="SAM" id="Phobius"/>
    </source>
</evidence>
<reference evidence="2" key="1">
    <citation type="submission" date="2022-05" db="EMBL/GenBank/DDBJ databases">
        <authorList>
            <person name="Park J.-S."/>
        </authorList>
    </citation>
    <scope>NUCLEOTIDE SEQUENCE</scope>
    <source>
        <strain evidence="2">2012CJ34-3</strain>
    </source>
</reference>
<dbReference type="Pfam" id="PF15956">
    <property type="entry name" value="DUF4760"/>
    <property type="match status" value="1"/>
</dbReference>
<evidence type="ECO:0000313" key="2">
    <source>
        <dbReference type="EMBL" id="MCL6293674.1"/>
    </source>
</evidence>
<dbReference type="EMBL" id="JAMFLZ010000001">
    <property type="protein sequence ID" value="MCL6293674.1"/>
    <property type="molecule type" value="Genomic_DNA"/>
</dbReference>
<evidence type="ECO:0000313" key="3">
    <source>
        <dbReference type="Proteomes" id="UP001165381"/>
    </source>
</evidence>
<organism evidence="2 3">
    <name type="scientific">Jejuia spongiicola</name>
    <dbReference type="NCBI Taxonomy" id="2942207"/>
    <lineage>
        <taxon>Bacteria</taxon>
        <taxon>Pseudomonadati</taxon>
        <taxon>Bacteroidota</taxon>
        <taxon>Flavobacteriia</taxon>
        <taxon>Flavobacteriales</taxon>
        <taxon>Flavobacteriaceae</taxon>
        <taxon>Jejuia</taxon>
    </lineage>
</organism>
<name>A0ABT0QBM5_9FLAO</name>
<accession>A0ABT0QBM5</accession>
<gene>
    <name evidence="2" type="ORF">M3P09_01640</name>
</gene>
<keyword evidence="1" id="KW-0472">Membrane</keyword>
<protein>
    <recommendedName>
        <fullName evidence="4">DUF4760 domain-containing protein</fullName>
    </recommendedName>
</protein>
<sequence>MEDYELFISIFSALFALLALIISLRQFQISKNLSKLNYFMELMKEYRSDKFRQRRLLAKTLSNPDIIFYDLPNEKQDEIIQLSHFFDNLGFLVWNKMIPKKIVDDFIGENIDEFWQLLSPIIQKRREGNSIKKFSEFSRYQDCFEYLATGKKPTSYKRA</sequence>
<feature type="transmembrane region" description="Helical" evidence="1">
    <location>
        <begin position="6"/>
        <end position="24"/>
    </location>
</feature>
<dbReference type="InterPro" id="IPR031876">
    <property type="entry name" value="DUF4760"/>
</dbReference>
<evidence type="ECO:0008006" key="4">
    <source>
        <dbReference type="Google" id="ProtNLM"/>
    </source>
</evidence>
<comment type="caution">
    <text evidence="2">The sequence shown here is derived from an EMBL/GenBank/DDBJ whole genome shotgun (WGS) entry which is preliminary data.</text>
</comment>
<dbReference type="RefSeq" id="WP_249971785.1">
    <property type="nucleotide sequence ID" value="NZ_JAMFLZ010000001.1"/>
</dbReference>
<dbReference type="Proteomes" id="UP001165381">
    <property type="component" value="Unassembled WGS sequence"/>
</dbReference>
<keyword evidence="1" id="KW-0812">Transmembrane</keyword>
<proteinExistence type="predicted"/>
<keyword evidence="1" id="KW-1133">Transmembrane helix</keyword>
<keyword evidence="3" id="KW-1185">Reference proteome</keyword>